<dbReference type="InParanoid" id="A0A1X7TTX2"/>
<name>A0A1X7TTX2_AMPQE</name>
<evidence type="ECO:0008006" key="2">
    <source>
        <dbReference type="Google" id="ProtNLM"/>
    </source>
</evidence>
<sequence length="160" mass="17831">MPRDTTVHFSGAPSVSVKTTSHKKDHYTVVLTERADGTKLKSFIVFKGKGCRLIKELNTIPGVIYLHASIGKFSFQKRLLVWDAYKCHTSEDTVAECAQMKLQTSVVPGGCTKFIQAALVVWNGSFKSETRKCYDTWLSEPSAHEFTKSGNMNAPSRKLI</sequence>
<dbReference type="EnsemblMetazoa" id="Aqu2.1.18485_001">
    <property type="protein sequence ID" value="Aqu2.1.18485_001"/>
    <property type="gene ID" value="Aqu2.1.18485"/>
</dbReference>
<evidence type="ECO:0000313" key="1">
    <source>
        <dbReference type="EnsemblMetazoa" id="Aqu2.1.18485_001"/>
    </source>
</evidence>
<proteinExistence type="predicted"/>
<dbReference type="AlphaFoldDB" id="A0A1X7TTX2"/>
<reference evidence="1" key="1">
    <citation type="submission" date="2017-05" db="UniProtKB">
        <authorList>
            <consortium name="EnsemblMetazoa"/>
        </authorList>
    </citation>
    <scope>IDENTIFICATION</scope>
</reference>
<dbReference type="eggNOG" id="KOG3105">
    <property type="taxonomic scope" value="Eukaryota"/>
</dbReference>
<organism evidence="1">
    <name type="scientific">Amphimedon queenslandica</name>
    <name type="common">Sponge</name>
    <dbReference type="NCBI Taxonomy" id="400682"/>
    <lineage>
        <taxon>Eukaryota</taxon>
        <taxon>Metazoa</taxon>
        <taxon>Porifera</taxon>
        <taxon>Demospongiae</taxon>
        <taxon>Heteroscleromorpha</taxon>
        <taxon>Haplosclerida</taxon>
        <taxon>Niphatidae</taxon>
        <taxon>Amphimedon</taxon>
    </lineage>
</organism>
<accession>A0A1X7TTX2</accession>
<protein>
    <recommendedName>
        <fullName evidence="2">DDE-1 domain-containing protein</fullName>
    </recommendedName>
</protein>